<proteinExistence type="predicted"/>
<protein>
    <submittedName>
        <fullName evidence="1">Protein-tyrosine-phosphatase</fullName>
    </submittedName>
</protein>
<name>A0A8T4H7J9_9SPHI</name>
<reference evidence="1" key="1">
    <citation type="submission" date="2021-03" db="EMBL/GenBank/DDBJ databases">
        <authorList>
            <person name="Lu T."/>
            <person name="Wang Q."/>
            <person name="Han X."/>
        </authorList>
    </citation>
    <scope>NUCLEOTIDE SEQUENCE</scope>
    <source>
        <strain evidence="1">WQ 2009</strain>
    </source>
</reference>
<dbReference type="InterPro" id="IPR036196">
    <property type="entry name" value="Ptyr_pPase_sf"/>
</dbReference>
<dbReference type="SUPFAM" id="SSF52788">
    <property type="entry name" value="Phosphotyrosine protein phosphatases I"/>
    <property type="match status" value="1"/>
</dbReference>
<sequence length="205" mass="23371">MESIQLKDRIQRDILTREVHLHRKEILQPLIDYLQNAVNNQSAANLNFICTHNSRRSHLAQVWSQVAAYYYGIKLVNCYSGGTEITAVYPTIIETFKAAGIRVLQLNDGINPIYALKYTENSSAIISFSKHYTSEFNPQSDFAAILTCSHADENCPLVQGSTTRIPLSYEDPKAYDGQIDESLKYQTRSFEIAAEMFYVFSEIRQ</sequence>
<dbReference type="RefSeq" id="WP_353546315.1">
    <property type="nucleotide sequence ID" value="NZ_JAGKSB010000004.1"/>
</dbReference>
<keyword evidence="2" id="KW-1185">Reference proteome</keyword>
<accession>A0A8T4H7J9</accession>
<dbReference type="PANTHER" id="PTHR43428:SF1">
    <property type="entry name" value="ARSENATE REDUCTASE"/>
    <property type="match status" value="1"/>
</dbReference>
<dbReference type="Proteomes" id="UP000679691">
    <property type="component" value="Unassembled WGS sequence"/>
</dbReference>
<dbReference type="PANTHER" id="PTHR43428">
    <property type="entry name" value="ARSENATE REDUCTASE"/>
    <property type="match status" value="1"/>
</dbReference>
<organism evidence="1 2">
    <name type="scientific">Rhinopithecimicrobium faecis</name>
    <dbReference type="NCBI Taxonomy" id="2820698"/>
    <lineage>
        <taxon>Bacteria</taxon>
        <taxon>Pseudomonadati</taxon>
        <taxon>Bacteroidota</taxon>
        <taxon>Sphingobacteriia</taxon>
        <taxon>Sphingobacteriales</taxon>
        <taxon>Sphingobacteriaceae</taxon>
        <taxon>Rhinopithecimicrobium</taxon>
    </lineage>
</organism>
<evidence type="ECO:0000313" key="1">
    <source>
        <dbReference type="EMBL" id="MBP3942829.1"/>
    </source>
</evidence>
<evidence type="ECO:0000313" key="2">
    <source>
        <dbReference type="Proteomes" id="UP000679691"/>
    </source>
</evidence>
<gene>
    <name evidence="1" type="ORF">J5U18_04505</name>
</gene>
<dbReference type="EMBL" id="JAGKSB010000004">
    <property type="protein sequence ID" value="MBP3942829.1"/>
    <property type="molecule type" value="Genomic_DNA"/>
</dbReference>
<dbReference type="AlphaFoldDB" id="A0A8T4H7J9"/>
<dbReference type="Gene3D" id="3.40.50.2300">
    <property type="match status" value="1"/>
</dbReference>
<comment type="caution">
    <text evidence="1">The sequence shown here is derived from an EMBL/GenBank/DDBJ whole genome shotgun (WGS) entry which is preliminary data.</text>
</comment>